<organism evidence="10 11">
    <name type="scientific">Anabas testudineus</name>
    <name type="common">Climbing perch</name>
    <name type="synonym">Anthias testudineus</name>
    <dbReference type="NCBI Taxonomy" id="64144"/>
    <lineage>
        <taxon>Eukaryota</taxon>
        <taxon>Metazoa</taxon>
        <taxon>Chordata</taxon>
        <taxon>Craniata</taxon>
        <taxon>Vertebrata</taxon>
        <taxon>Euteleostomi</taxon>
        <taxon>Actinopterygii</taxon>
        <taxon>Neopterygii</taxon>
        <taxon>Teleostei</taxon>
        <taxon>Neoteleostei</taxon>
        <taxon>Acanthomorphata</taxon>
        <taxon>Anabantaria</taxon>
        <taxon>Anabantiformes</taxon>
        <taxon>Anabantoidei</taxon>
        <taxon>Anabantidae</taxon>
        <taxon>Anabas</taxon>
    </lineage>
</organism>
<dbReference type="GO" id="GO:0098793">
    <property type="term" value="C:presynapse"/>
    <property type="evidence" value="ECO:0007669"/>
    <property type="project" value="GOC"/>
</dbReference>
<evidence type="ECO:0000256" key="5">
    <source>
        <dbReference type="ARBA" id="ARBA00023134"/>
    </source>
</evidence>
<evidence type="ECO:0000313" key="11">
    <source>
        <dbReference type="Proteomes" id="UP000265040"/>
    </source>
</evidence>
<proteinExistence type="inferred from homology"/>
<dbReference type="GO" id="GO:0005874">
    <property type="term" value="C:microtubule"/>
    <property type="evidence" value="ECO:0007669"/>
    <property type="project" value="TreeGrafter"/>
</dbReference>
<dbReference type="GO" id="GO:0008017">
    <property type="term" value="F:microtubule binding"/>
    <property type="evidence" value="ECO:0007669"/>
    <property type="project" value="TreeGrafter"/>
</dbReference>
<evidence type="ECO:0000256" key="6">
    <source>
        <dbReference type="ARBA" id="ARBA00031810"/>
    </source>
</evidence>
<dbReference type="PROSITE" id="PS51718">
    <property type="entry name" value="G_DYNAMIN_2"/>
    <property type="match status" value="1"/>
</dbReference>
<dbReference type="InterPro" id="IPR001401">
    <property type="entry name" value="Dynamin_GTPase"/>
</dbReference>
<dbReference type="InterPro" id="IPR020850">
    <property type="entry name" value="GED_dom"/>
</dbReference>
<feature type="domain" description="GED" evidence="8">
    <location>
        <begin position="562"/>
        <end position="648"/>
    </location>
</feature>
<dbReference type="Pfam" id="PF01031">
    <property type="entry name" value="Dynamin_M"/>
    <property type="match status" value="1"/>
</dbReference>
<dbReference type="PRINTS" id="PR00195">
    <property type="entry name" value="DYNAMIN"/>
</dbReference>
<dbReference type="PANTHER" id="PTHR11566">
    <property type="entry name" value="DYNAMIN"/>
    <property type="match status" value="1"/>
</dbReference>
<dbReference type="SUPFAM" id="SSF52540">
    <property type="entry name" value="P-loop containing nucleoside triphosphate hydrolases"/>
    <property type="match status" value="1"/>
</dbReference>
<evidence type="ECO:0000256" key="1">
    <source>
        <dbReference type="ARBA" id="ARBA00004496"/>
    </source>
</evidence>
<keyword evidence="3" id="KW-0963">Cytoplasm</keyword>
<dbReference type="Ensembl" id="ENSATET00000034475.3">
    <property type="protein sequence ID" value="ENSATEP00000033983.2"/>
    <property type="gene ID" value="ENSATEG00000018869.3"/>
</dbReference>
<dbReference type="Pfam" id="PF02212">
    <property type="entry name" value="GED"/>
    <property type="match status" value="1"/>
</dbReference>
<dbReference type="CDD" id="cd08771">
    <property type="entry name" value="DLP_1"/>
    <property type="match status" value="1"/>
</dbReference>
<evidence type="ECO:0000256" key="7">
    <source>
        <dbReference type="RuleBase" id="RU003932"/>
    </source>
</evidence>
<dbReference type="Gene3D" id="3.40.50.300">
    <property type="entry name" value="P-loop containing nucleotide triphosphate hydrolases"/>
    <property type="match status" value="1"/>
</dbReference>
<dbReference type="GO" id="GO:0005737">
    <property type="term" value="C:cytoplasm"/>
    <property type="evidence" value="ECO:0007669"/>
    <property type="project" value="UniProtKB-SubCell"/>
</dbReference>
<dbReference type="GO" id="GO:0031623">
    <property type="term" value="P:receptor internalization"/>
    <property type="evidence" value="ECO:0007669"/>
    <property type="project" value="TreeGrafter"/>
</dbReference>
<dbReference type="Pfam" id="PF00350">
    <property type="entry name" value="Dynamin_N"/>
    <property type="match status" value="1"/>
</dbReference>
<sequence length="648" mass="74056">CPPWGSKLLDRNFISLLLFKSPFTIEETIAMNTLNQQYEEKVRPCIDLIDSLRSLGVEKDLALPAIAVIGDQSSGKSSVLEALSGVALPRGSGIVTRCPLELKMKRKKEGEEWYGKISYQNHEEEIDDPADVEKKIREAQDEMAGVGVGISDDLISLEIASPEVPDLTLIDLPGIARVAVKGQPENIGDQIKRLIQKFITKQETISLVVVPSNVDIATTEALKMAQEVDPDGERTLGILTKPDLVDKGTEEAVVDIVHNEVIHLKKGYMIVKCRGQKEITEKVSLIEAIEREKAFFKEHVHFYTLYNDGHATVPKLAEKLTLELVHHIERSLPRLEEQIEEKLAQTQAELERYGTGPPSDAAERLLFLIDKITTFCQDVSNLTTGEELKFGDKLNVFSMLRNEFGRWNDHLDRSGENCEFNKRIEREVAEHEERYRGRELPGFINYKTFEVMVKEQIKQLEEPAVKKLKDMFIQLAQCSFTGFPNLMKIAKAKIEAIKQEKESTAESMIRVQFKMEMLVYSQDRTYSSSLSERKKEENDEDNSTKSLPMRSIVFITDSHATLQELTLHLKSYYKIASQRLADQIPLVIRYEMLQESAVQLQREMLQMLQDKENMDFLLKEDMDIGTKRAALQSRHKRLMQARTYLMEF</sequence>
<accession>A0A3Q1JSB1</accession>
<dbReference type="InterPro" id="IPR019762">
    <property type="entry name" value="Dynamin_GTPase_CS"/>
</dbReference>
<dbReference type="GO" id="GO:0005525">
    <property type="term" value="F:GTP binding"/>
    <property type="evidence" value="ECO:0007669"/>
    <property type="project" value="UniProtKB-KW"/>
</dbReference>
<dbReference type="Proteomes" id="UP000265040">
    <property type="component" value="Chromosome 5"/>
</dbReference>
<reference evidence="10" key="3">
    <citation type="submission" date="2025-09" db="UniProtKB">
        <authorList>
            <consortium name="Ensembl"/>
        </authorList>
    </citation>
    <scope>IDENTIFICATION</scope>
</reference>
<evidence type="ECO:0000256" key="3">
    <source>
        <dbReference type="ARBA" id="ARBA00022490"/>
    </source>
</evidence>
<dbReference type="PROSITE" id="PS51388">
    <property type="entry name" value="GED"/>
    <property type="match status" value="1"/>
</dbReference>
<dbReference type="InterPro" id="IPR022812">
    <property type="entry name" value="Dynamin"/>
</dbReference>
<dbReference type="AlphaFoldDB" id="A0A3Q1JSB1"/>
<dbReference type="InterPro" id="IPR000375">
    <property type="entry name" value="Dynamin_stalk"/>
</dbReference>
<dbReference type="OrthoDB" id="5061070at2759"/>
<name>A0A3Q1JSB1_ANATE</name>
<dbReference type="FunFam" id="3.40.50.300:FF:000621">
    <property type="entry name" value="Interferon-induced GTP-binding protein Mx1"/>
    <property type="match status" value="1"/>
</dbReference>
<keyword evidence="11" id="KW-1185">Reference proteome</keyword>
<dbReference type="GO" id="GO:0016185">
    <property type="term" value="P:synaptic vesicle budding from presynaptic endocytic zone membrane"/>
    <property type="evidence" value="ECO:0007669"/>
    <property type="project" value="TreeGrafter"/>
</dbReference>
<evidence type="ECO:0000313" key="10">
    <source>
        <dbReference type="Ensembl" id="ENSATEP00000033983.2"/>
    </source>
</evidence>
<dbReference type="SMART" id="SM00053">
    <property type="entry name" value="DYNc"/>
    <property type="match status" value="1"/>
</dbReference>
<dbReference type="InParanoid" id="A0A3Q1JSB1"/>
<evidence type="ECO:0000256" key="4">
    <source>
        <dbReference type="ARBA" id="ARBA00022741"/>
    </source>
</evidence>
<dbReference type="GO" id="GO:0005634">
    <property type="term" value="C:nucleus"/>
    <property type="evidence" value="ECO:0007669"/>
    <property type="project" value="TreeGrafter"/>
</dbReference>
<comment type="subcellular location">
    <subcellularLocation>
        <location evidence="1">Cytoplasm</location>
    </subcellularLocation>
</comment>
<evidence type="ECO:0000259" key="8">
    <source>
        <dbReference type="PROSITE" id="PS51388"/>
    </source>
</evidence>
<comment type="similarity">
    <text evidence="7">Belongs to the TRAFAC class dynamin-like GTPase superfamily. Dynamin/Fzo/YdjA family.</text>
</comment>
<evidence type="ECO:0000259" key="9">
    <source>
        <dbReference type="PROSITE" id="PS51718"/>
    </source>
</evidence>
<protein>
    <recommendedName>
        <fullName evidence="2">Interferon-induced GTP-binding protein Mx</fullName>
    </recommendedName>
    <alternativeName>
        <fullName evidence="6">Interferon-inducible Mx protein</fullName>
    </alternativeName>
</protein>
<feature type="domain" description="Dynamin-type G" evidence="9">
    <location>
        <begin position="60"/>
        <end position="333"/>
    </location>
</feature>
<keyword evidence="4 7" id="KW-0547">Nucleotide-binding</keyword>
<dbReference type="InterPro" id="IPR027417">
    <property type="entry name" value="P-loop_NTPase"/>
</dbReference>
<dbReference type="SMART" id="SM00302">
    <property type="entry name" value="GED"/>
    <property type="match status" value="1"/>
</dbReference>
<reference evidence="10" key="2">
    <citation type="submission" date="2025-08" db="UniProtKB">
        <authorList>
            <consortium name="Ensembl"/>
        </authorList>
    </citation>
    <scope>IDENTIFICATION</scope>
</reference>
<reference evidence="10" key="1">
    <citation type="submission" date="2021-04" db="EMBL/GenBank/DDBJ databases">
        <authorList>
            <consortium name="Wellcome Sanger Institute Data Sharing"/>
        </authorList>
    </citation>
    <scope>NUCLEOTIDE SEQUENCE [LARGE SCALE GENOMIC DNA]</scope>
</reference>
<dbReference type="InterPro" id="IPR003130">
    <property type="entry name" value="GED"/>
</dbReference>
<dbReference type="GO" id="GO:0051607">
    <property type="term" value="P:defense response to virus"/>
    <property type="evidence" value="ECO:0007669"/>
    <property type="project" value="TreeGrafter"/>
</dbReference>
<dbReference type="FunFam" id="1.20.120.1240:FF:000007">
    <property type="entry name" value="Interferon-induced GTP-binding protein Mx1"/>
    <property type="match status" value="1"/>
</dbReference>
<dbReference type="GeneTree" id="ENSGT00940000164201"/>
<keyword evidence="5 7" id="KW-0342">GTP-binding</keyword>
<dbReference type="Gene3D" id="1.20.120.1240">
    <property type="entry name" value="Dynamin, middle domain"/>
    <property type="match status" value="1"/>
</dbReference>
<dbReference type="PANTHER" id="PTHR11566:SF225">
    <property type="entry name" value="INTERFERON-INDUCED GTP-BINDING PROTEIN MX-RELATED"/>
    <property type="match status" value="1"/>
</dbReference>
<evidence type="ECO:0000256" key="2">
    <source>
        <dbReference type="ARBA" id="ARBA00015210"/>
    </source>
</evidence>
<dbReference type="InterPro" id="IPR030381">
    <property type="entry name" value="G_DYNAMIN_dom"/>
</dbReference>
<dbReference type="GO" id="GO:0005886">
    <property type="term" value="C:plasma membrane"/>
    <property type="evidence" value="ECO:0007669"/>
    <property type="project" value="TreeGrafter"/>
</dbReference>
<dbReference type="FunCoup" id="A0A3Q1JSB1">
    <property type="interactions" value="23"/>
</dbReference>
<dbReference type="GO" id="GO:0003924">
    <property type="term" value="F:GTPase activity"/>
    <property type="evidence" value="ECO:0007669"/>
    <property type="project" value="InterPro"/>
</dbReference>
<dbReference type="PROSITE" id="PS00410">
    <property type="entry name" value="G_DYNAMIN_1"/>
    <property type="match status" value="1"/>
</dbReference>
<dbReference type="InterPro" id="IPR045063">
    <property type="entry name" value="Dynamin_N"/>
</dbReference>